<name>A0A142F1S5_9CAUD</name>
<accession>A0A142F1S5</accession>
<keyword evidence="2" id="KW-1185">Reference proteome</keyword>
<dbReference type="Proteomes" id="UP000224134">
    <property type="component" value="Segment"/>
</dbReference>
<protein>
    <submittedName>
        <fullName evidence="1">Flavin reductase</fullName>
    </submittedName>
</protein>
<evidence type="ECO:0000313" key="1">
    <source>
        <dbReference type="EMBL" id="AMQ66732.1"/>
    </source>
</evidence>
<reference evidence="1 2" key="1">
    <citation type="submission" date="2016-02" db="EMBL/GenBank/DDBJ databases">
        <title>Isolation and characterization of bacteriophages from East Africa Rift Valley soda lakes.</title>
        <authorList>
            <person name="van Zyl L.J."/>
            <person name="Nemavhulani S."/>
            <person name="Cowan D.A."/>
            <person name="Trindade M.I."/>
        </authorList>
    </citation>
    <scope>NUCLEOTIDE SEQUENCE [LARGE SCALE GENOMIC DNA]</scope>
</reference>
<dbReference type="GeneID" id="40070776"/>
<sequence length="70" mass="7908">MTLDFIRLQKSNVSTAINLGYKLEEIYDMTDDPAVKAALAELAEDIYEDITGIYDEIEGEIEGVYNAMDR</sequence>
<evidence type="ECO:0000313" key="2">
    <source>
        <dbReference type="Proteomes" id="UP000224134"/>
    </source>
</evidence>
<dbReference type="RefSeq" id="YP_009595218.1">
    <property type="nucleotide sequence ID" value="NC_041879.1"/>
</dbReference>
<dbReference type="KEGG" id="vg:40070776"/>
<organism evidence="1 2">
    <name type="scientific">Bacillus phage Mgbh1</name>
    <dbReference type="NCBI Taxonomy" id="1796993"/>
    <lineage>
        <taxon>Viruses</taxon>
        <taxon>Duplodnaviria</taxon>
        <taxon>Heunggongvirae</taxon>
        <taxon>Uroviricota</taxon>
        <taxon>Caudoviricetes</taxon>
        <taxon>Magadivirus</taxon>
        <taxon>Magadivirus Mgbh1</taxon>
    </lineage>
</organism>
<dbReference type="EMBL" id="KU665491">
    <property type="protein sequence ID" value="AMQ66732.1"/>
    <property type="molecule type" value="Genomic_DNA"/>
</dbReference>
<proteinExistence type="predicted"/>